<feature type="signal peptide" evidence="1">
    <location>
        <begin position="1"/>
        <end position="42"/>
    </location>
</feature>
<name>A0A542SLS8_9MICO</name>
<dbReference type="InterPro" id="IPR013783">
    <property type="entry name" value="Ig-like_fold"/>
</dbReference>
<accession>A0A542SLS8</accession>
<dbReference type="Gene3D" id="2.60.120.260">
    <property type="entry name" value="Galactose-binding domain-like"/>
    <property type="match status" value="1"/>
</dbReference>
<gene>
    <name evidence="3" type="ORF">FB389_0214</name>
</gene>
<dbReference type="GO" id="GO:0030288">
    <property type="term" value="C:outer membrane-bounded periplasmic space"/>
    <property type="evidence" value="ECO:0007669"/>
    <property type="project" value="InterPro"/>
</dbReference>
<proteinExistence type="predicted"/>
<dbReference type="EMBL" id="VFNV01000001">
    <property type="protein sequence ID" value="TQK75584.1"/>
    <property type="molecule type" value="Genomic_DNA"/>
</dbReference>
<dbReference type="SUPFAM" id="SSF48317">
    <property type="entry name" value="Acid phosphatase/Vanadium-dependent haloperoxidase"/>
    <property type="match status" value="1"/>
</dbReference>
<evidence type="ECO:0000313" key="3">
    <source>
        <dbReference type="EMBL" id="TQK75584.1"/>
    </source>
</evidence>
<comment type="caution">
    <text evidence="3">The sequence shown here is derived from an EMBL/GenBank/DDBJ whole genome shotgun (WGS) entry which is preliminary data.</text>
</comment>
<dbReference type="SUPFAM" id="SSF49785">
    <property type="entry name" value="Galactose-binding domain-like"/>
    <property type="match status" value="1"/>
</dbReference>
<dbReference type="InterPro" id="IPR008979">
    <property type="entry name" value="Galactose-bd-like_sf"/>
</dbReference>
<organism evidence="3 4">
    <name type="scientific">Rarobacter incanus</name>
    <dbReference type="NCBI Taxonomy" id="153494"/>
    <lineage>
        <taxon>Bacteria</taxon>
        <taxon>Bacillati</taxon>
        <taxon>Actinomycetota</taxon>
        <taxon>Actinomycetes</taxon>
        <taxon>Micrococcales</taxon>
        <taxon>Rarobacteraceae</taxon>
        <taxon>Rarobacter</taxon>
    </lineage>
</organism>
<dbReference type="PRINTS" id="PR00483">
    <property type="entry name" value="BACPHPHTASE"/>
</dbReference>
<dbReference type="Gene3D" id="2.60.40.10">
    <property type="entry name" value="Immunoglobulins"/>
    <property type="match status" value="1"/>
</dbReference>
<dbReference type="Pfam" id="PF01569">
    <property type="entry name" value="PAP2"/>
    <property type="match status" value="1"/>
</dbReference>
<dbReference type="InterPro" id="IPR036938">
    <property type="entry name" value="PAP2/HPO_sf"/>
</dbReference>
<dbReference type="GO" id="GO:0005975">
    <property type="term" value="P:carbohydrate metabolic process"/>
    <property type="evidence" value="ECO:0007669"/>
    <property type="project" value="UniProtKB-ARBA"/>
</dbReference>
<keyword evidence="1" id="KW-0732">Signal</keyword>
<dbReference type="InterPro" id="IPR001011">
    <property type="entry name" value="Acid_Pase_classA_bac"/>
</dbReference>
<dbReference type="Proteomes" id="UP000316181">
    <property type="component" value="Unassembled WGS sequence"/>
</dbReference>
<dbReference type="Gene3D" id="1.20.144.10">
    <property type="entry name" value="Phosphatidic acid phosphatase type 2/haloperoxidase"/>
    <property type="match status" value="1"/>
</dbReference>
<evidence type="ECO:0000313" key="4">
    <source>
        <dbReference type="Proteomes" id="UP000316181"/>
    </source>
</evidence>
<keyword evidence="4" id="KW-1185">Reference proteome</keyword>
<dbReference type="InterPro" id="IPR000421">
    <property type="entry name" value="FA58C"/>
</dbReference>
<dbReference type="AlphaFoldDB" id="A0A542SLS8"/>
<feature type="domain" description="F5/8 type C" evidence="2">
    <location>
        <begin position="40"/>
        <end position="187"/>
    </location>
</feature>
<feature type="chain" id="PRO_5021979031" evidence="1">
    <location>
        <begin position="43"/>
        <end position="1217"/>
    </location>
</feature>
<dbReference type="InterPro" id="IPR000326">
    <property type="entry name" value="PAP2/HPO"/>
</dbReference>
<evidence type="ECO:0000256" key="1">
    <source>
        <dbReference type="SAM" id="SignalP"/>
    </source>
</evidence>
<sequence length="1217" mass="126596">MQRTLSRPTANRWASFGRVSASAAAALGLLFSGLVAAPAAQAAPLAIRGDSADVQGLVTSATSNVPNATKPSEDINKLMDSDPSTKWFAGSKPSAESPIYAVYTLSEAALVTGYTMVSGNDESARDPKAWTVLATNSASVAGEPLGTGWTVIDSRSGQTFSGRTSPLNFTTSASISYKYFQLRITANRADSGGSNDNVMQLSDWKLRSGVAGFSSSLITADTEWSYLEDGTVDPAGGDTADRTKWTKVGATLPGTWKTAKGSFGAKRSGGSATVNVGSGYQANTLLKYFLNYASDSDYTTVPAYFFRYQFELDSAAVASINGLYGTIVHDDAATVYLNGKNVADFPGTNVVTSNLGYGGNNNTDPATEQLLFPTKGILQSGTNVLSVELHNVNATSSDVYFAMPSLAATSDTVAEPFTSAQTSYNYSSNTVSADFFTDLLYGFDDIKNTPSIIAKNESGPDRNGSNTLTAANDRVVVETNNAAVGSESAKVAKREQAYKDSVNDSKYTMVDGLGSVLGPIYLEALNAGELPKTKWVLSNTENNSYEAANNSAKGHWSYQRPMNRLGFSTGGTCSGGAFTGTTGWIQVTSQGGTGDYNGLCRQGSFPSGHTLHGYTNGTTLATLLPELSPQIMLRASEYGNNRLVLGFHYPMDVMAGRINGQAVVANRWSDTKFRELLQEASQEVHDVLSAKCVSAGYSADIEKCAEADSSLPSDEESLNTYEDRLTYSAYTTIDGVRHSDGFPQLDKSASDLAPIVPDSAADVLLGAFPDLTLAQRKSILSQTAVKGGYALDQTKAGKASWQRLNFAAAMVADVSVASDGNVVVEDSASASQPEVKVDGTVFSGFVEGTTQYTVTLPAGSTQAPEVYAYIPGAVVTVTQAASATGAATITVKPIGSTTTTTYTVNFQVAPQLSSKAELSVLQVDGVAVAGFSSSNRQYSVELPAGTTAVPAVTATAAENGTVAITQATSVTGAAVVTVTSEDGTATSQYVVQFSVKAGDNGGGDNGGGNNGGGNNGETVVAAVTVTATPTVTYNRAATVNVNVTAKDVVPSGRIVVTTPGVNPVLATLRDGKATVTLPKSLAVGKHSVTVQYVPAVGGKVVAPASASVLTFTVTKAKAAKPAVKITKGKRNAKTAHVGRKVVFRVTLKSVGAAAPTGKVTVQVGKKSVGKAKLKRSGKSYVAKVTIKKLKKKGKISVIYSGNKSLSKAKYATGLRAR</sequence>
<protein>
    <submittedName>
        <fullName evidence="3">PAP2 superfamily protein</fullName>
    </submittedName>
</protein>
<reference evidence="3 4" key="1">
    <citation type="submission" date="2019-06" db="EMBL/GenBank/DDBJ databases">
        <title>Sequencing the genomes of 1000 actinobacteria strains.</title>
        <authorList>
            <person name="Klenk H.-P."/>
        </authorList>
    </citation>
    <scope>NUCLEOTIDE SEQUENCE [LARGE SCALE GENOMIC DNA]</scope>
    <source>
        <strain evidence="3 4">DSM 10596</strain>
    </source>
</reference>
<evidence type="ECO:0000259" key="2">
    <source>
        <dbReference type="PROSITE" id="PS50022"/>
    </source>
</evidence>
<dbReference type="GO" id="GO:0003993">
    <property type="term" value="F:acid phosphatase activity"/>
    <property type="evidence" value="ECO:0007669"/>
    <property type="project" value="InterPro"/>
</dbReference>
<dbReference type="PROSITE" id="PS50022">
    <property type="entry name" value="FA58C_3"/>
    <property type="match status" value="1"/>
</dbReference>